<dbReference type="SUPFAM" id="SSF53822">
    <property type="entry name" value="Periplasmic binding protein-like I"/>
    <property type="match status" value="1"/>
</dbReference>
<accession>A0A2D4FXM1</accession>
<dbReference type="Gene3D" id="3.40.50.2300">
    <property type="match status" value="1"/>
</dbReference>
<organism evidence="2">
    <name type="scientific">Micrurus corallinus</name>
    <name type="common">Brazilian coral snake</name>
    <dbReference type="NCBI Taxonomy" id="54390"/>
    <lineage>
        <taxon>Eukaryota</taxon>
        <taxon>Metazoa</taxon>
        <taxon>Chordata</taxon>
        <taxon>Craniata</taxon>
        <taxon>Vertebrata</taxon>
        <taxon>Euteleostomi</taxon>
        <taxon>Lepidosauria</taxon>
        <taxon>Squamata</taxon>
        <taxon>Bifurcata</taxon>
        <taxon>Unidentata</taxon>
        <taxon>Episquamata</taxon>
        <taxon>Toxicofera</taxon>
        <taxon>Serpentes</taxon>
        <taxon>Colubroidea</taxon>
        <taxon>Elapidae</taxon>
        <taxon>Elapinae</taxon>
        <taxon>Micrurus</taxon>
    </lineage>
</organism>
<feature type="domain" description="GPCR family 3 nine cysteines" evidence="1">
    <location>
        <begin position="88"/>
        <end position="126"/>
    </location>
</feature>
<sequence>MDALPPITLLHHFLQKVSFNNSAAEQISFGPHGELETGFDIFNWVTFPNKSFVKVQIGKTDPLVPPEKLLTISAKEAVWPLTFNQTLPRSICNKECLLGHSKVKLEGKLSCCYDCKLCPEGKIADQLGKQRNTGSPRVLTTIDLKTFVAKRDICELLLSQLLSESLQWLS</sequence>
<dbReference type="Pfam" id="PF07562">
    <property type="entry name" value="NCD3G"/>
    <property type="match status" value="1"/>
</dbReference>
<reference evidence="2" key="1">
    <citation type="submission" date="2017-07" db="EMBL/GenBank/DDBJ databases">
        <authorList>
            <person name="Mikheyev A."/>
            <person name="Grau M."/>
        </authorList>
    </citation>
    <scope>NUCLEOTIDE SEQUENCE</scope>
    <source>
        <tissue evidence="2">Venom_gland</tissue>
    </source>
</reference>
<reference evidence="2" key="2">
    <citation type="submission" date="2017-11" db="EMBL/GenBank/DDBJ databases">
        <title>Coralsnake Venomics: Analyses of Venom Gland Transcriptomes and Proteomes of Six Brazilian Taxa.</title>
        <authorList>
            <person name="Aird S.D."/>
            <person name="Jorge da Silva N."/>
            <person name="Qiu L."/>
            <person name="Villar-Briones A."/>
            <person name="Aparecida-Saddi V."/>
            <person name="Campos-Telles M.P."/>
            <person name="Grau M."/>
            <person name="Mikheyev A.S."/>
        </authorList>
    </citation>
    <scope>NUCLEOTIDE SEQUENCE</scope>
    <source>
        <tissue evidence="2">Venom_gland</tissue>
    </source>
</reference>
<dbReference type="GO" id="GO:0005886">
    <property type="term" value="C:plasma membrane"/>
    <property type="evidence" value="ECO:0007669"/>
    <property type="project" value="TreeGrafter"/>
</dbReference>
<name>A0A2D4FXM1_MICCO</name>
<dbReference type="InterPro" id="IPR028082">
    <property type="entry name" value="Peripla_BP_I"/>
</dbReference>
<dbReference type="InterPro" id="IPR038550">
    <property type="entry name" value="GPCR_3_9-Cys_sf"/>
</dbReference>
<dbReference type="GO" id="GO:0004930">
    <property type="term" value="F:G protein-coupled receptor activity"/>
    <property type="evidence" value="ECO:0007669"/>
    <property type="project" value="InterPro"/>
</dbReference>
<dbReference type="InterPro" id="IPR000068">
    <property type="entry name" value="GPCR_3_Ca_sens_rcpt-rel"/>
</dbReference>
<dbReference type="EMBL" id="IACJ01095045">
    <property type="protein sequence ID" value="LAA52257.1"/>
    <property type="molecule type" value="Transcribed_RNA"/>
</dbReference>
<proteinExistence type="predicted"/>
<evidence type="ECO:0000313" key="2">
    <source>
        <dbReference type="EMBL" id="LAA52257.1"/>
    </source>
</evidence>
<dbReference type="PANTHER" id="PTHR24061:SF599">
    <property type="entry name" value="G-PROTEIN COUPLED RECEPTORS FAMILY 3 PROFILE DOMAIN-CONTAINING PROTEIN"/>
    <property type="match status" value="1"/>
</dbReference>
<evidence type="ECO:0000259" key="1">
    <source>
        <dbReference type="Pfam" id="PF07562"/>
    </source>
</evidence>
<dbReference type="PANTHER" id="PTHR24061">
    <property type="entry name" value="CALCIUM-SENSING RECEPTOR-RELATED"/>
    <property type="match status" value="1"/>
</dbReference>
<dbReference type="InterPro" id="IPR011500">
    <property type="entry name" value="GPCR_3_9-Cys_dom"/>
</dbReference>
<dbReference type="AlphaFoldDB" id="A0A2D4FXM1"/>
<dbReference type="Gene3D" id="2.10.50.30">
    <property type="entry name" value="GPCR, family 3, nine cysteines domain"/>
    <property type="match status" value="1"/>
</dbReference>
<protein>
    <recommendedName>
        <fullName evidence="1">GPCR family 3 nine cysteines domain-containing protein</fullName>
    </recommendedName>
</protein>